<feature type="transmembrane region" description="Helical" evidence="1">
    <location>
        <begin position="6"/>
        <end position="27"/>
    </location>
</feature>
<evidence type="ECO:0000313" key="2">
    <source>
        <dbReference type="EMBL" id="PIS06617.1"/>
    </source>
</evidence>
<dbReference type="Proteomes" id="UP000231162">
    <property type="component" value="Unassembled WGS sequence"/>
</dbReference>
<keyword evidence="1" id="KW-0472">Membrane</keyword>
<protein>
    <recommendedName>
        <fullName evidence="4">Rod shape-determining protein MreD</fullName>
    </recommendedName>
</protein>
<keyword evidence="1" id="KW-0812">Transmembrane</keyword>
<evidence type="ECO:0008006" key="4">
    <source>
        <dbReference type="Google" id="ProtNLM"/>
    </source>
</evidence>
<evidence type="ECO:0000256" key="1">
    <source>
        <dbReference type="SAM" id="Phobius"/>
    </source>
</evidence>
<feature type="transmembrane region" description="Helical" evidence="1">
    <location>
        <begin position="39"/>
        <end position="61"/>
    </location>
</feature>
<proteinExistence type="predicted"/>
<feature type="transmembrane region" description="Helical" evidence="1">
    <location>
        <begin position="67"/>
        <end position="83"/>
    </location>
</feature>
<gene>
    <name evidence="2" type="ORF">COT79_03755</name>
</gene>
<dbReference type="EMBL" id="PEZX01000046">
    <property type="protein sequence ID" value="PIS06617.1"/>
    <property type="molecule type" value="Genomic_DNA"/>
</dbReference>
<feature type="transmembrane region" description="Helical" evidence="1">
    <location>
        <begin position="119"/>
        <end position="143"/>
    </location>
</feature>
<accession>A0A2M6R7Z1</accession>
<organism evidence="2 3">
    <name type="scientific">Candidatus Berkelbacteria bacterium CG10_big_fil_rev_8_21_14_0_10_43_14</name>
    <dbReference type="NCBI Taxonomy" id="1974515"/>
    <lineage>
        <taxon>Bacteria</taxon>
        <taxon>Candidatus Berkelbacteria</taxon>
    </lineage>
</organism>
<feature type="transmembrane region" description="Helical" evidence="1">
    <location>
        <begin position="95"/>
        <end position="113"/>
    </location>
</feature>
<sequence>MRNSIYIIIGFVSALIEAAVHISLYGIGIEFAVVSIIGLSLFFAGNKSAGTYIMLAGAIVLDLFSPYRFGLFLTTTVIILYLAQTLFSRNIDPGNPVMTFFMMLGAFIFLHFFEFLGDPIITVLVATAVLNALCATACTLLWVRIPIFHDASIIVSKDVRIR</sequence>
<keyword evidence="1" id="KW-1133">Transmembrane helix</keyword>
<name>A0A2M6R7Z1_9BACT</name>
<evidence type="ECO:0000313" key="3">
    <source>
        <dbReference type="Proteomes" id="UP000231162"/>
    </source>
</evidence>
<dbReference type="AlphaFoldDB" id="A0A2M6R7Z1"/>
<reference evidence="3" key="1">
    <citation type="submission" date="2017-09" db="EMBL/GenBank/DDBJ databases">
        <title>Depth-based differentiation of microbial function through sediment-hosted aquifers and enrichment of novel symbionts in the deep terrestrial subsurface.</title>
        <authorList>
            <person name="Probst A.J."/>
            <person name="Ladd B."/>
            <person name="Jarett J.K."/>
            <person name="Geller-Mcgrath D.E."/>
            <person name="Sieber C.M.K."/>
            <person name="Emerson J.B."/>
            <person name="Anantharaman K."/>
            <person name="Thomas B.C."/>
            <person name="Malmstrom R."/>
            <person name="Stieglmeier M."/>
            <person name="Klingl A."/>
            <person name="Woyke T."/>
            <person name="Ryan C.M."/>
            <person name="Banfield J.F."/>
        </authorList>
    </citation>
    <scope>NUCLEOTIDE SEQUENCE [LARGE SCALE GENOMIC DNA]</scope>
</reference>
<comment type="caution">
    <text evidence="2">The sequence shown here is derived from an EMBL/GenBank/DDBJ whole genome shotgun (WGS) entry which is preliminary data.</text>
</comment>